<sequence>MSVIGAAQGLEETNEDTEERKWTEEEKRAFDAMLRAFARWEVDYANGVIRAVRCEGRTEDPEGICRACRAVMDDESFKRSVRRKAAEAKLDPEQQHNRLMQREKFTPLNLSSSNVRTFNAALQDPLVFDVYQRLRNGDNGTDCFLALYHAARQGKLSKHETFLDICKVFGDKLRCNNPSDPNLKYGVRYNENFRNFMILMRGHGGNSARQYGILQTQIGGPSTWTLRTLVANSKDALSNPELIFENVARVKWFIDTIKYCGPVAVGGDCTKVRPRLTYSNNYRSHILGSVLPLNECEVDDEDDIENVIKKVKDAKAVASQVRAIIIEPAIPQTPPLVVALIPTIGKDTAAEIHEQKLLMVLHPNSPHRA</sequence>
<dbReference type="OrthoDB" id="2436145at2759"/>
<accession>A0A0C9WF46</accession>
<name>A0A0C9WF46_9AGAM</name>
<proteinExistence type="predicted"/>
<organism evidence="2 3">
    <name type="scientific">Hydnomerulius pinastri MD-312</name>
    <dbReference type="NCBI Taxonomy" id="994086"/>
    <lineage>
        <taxon>Eukaryota</taxon>
        <taxon>Fungi</taxon>
        <taxon>Dikarya</taxon>
        <taxon>Basidiomycota</taxon>
        <taxon>Agaricomycotina</taxon>
        <taxon>Agaricomycetes</taxon>
        <taxon>Agaricomycetidae</taxon>
        <taxon>Boletales</taxon>
        <taxon>Boletales incertae sedis</taxon>
        <taxon>Leucogyrophana</taxon>
    </lineage>
</organism>
<dbReference type="HOGENOM" id="CLU_750191_0_0_1"/>
<dbReference type="Proteomes" id="UP000053820">
    <property type="component" value="Unassembled WGS sequence"/>
</dbReference>
<reference evidence="2 3" key="1">
    <citation type="submission" date="2014-04" db="EMBL/GenBank/DDBJ databases">
        <title>Evolutionary Origins and Diversification of the Mycorrhizal Mutualists.</title>
        <authorList>
            <consortium name="DOE Joint Genome Institute"/>
            <consortium name="Mycorrhizal Genomics Consortium"/>
            <person name="Kohler A."/>
            <person name="Kuo A."/>
            <person name="Nagy L.G."/>
            <person name="Floudas D."/>
            <person name="Copeland A."/>
            <person name="Barry K.W."/>
            <person name="Cichocki N."/>
            <person name="Veneault-Fourrey C."/>
            <person name="LaButti K."/>
            <person name="Lindquist E.A."/>
            <person name="Lipzen A."/>
            <person name="Lundell T."/>
            <person name="Morin E."/>
            <person name="Murat C."/>
            <person name="Riley R."/>
            <person name="Ohm R."/>
            <person name="Sun H."/>
            <person name="Tunlid A."/>
            <person name="Henrissat B."/>
            <person name="Grigoriev I.V."/>
            <person name="Hibbett D.S."/>
            <person name="Martin F."/>
        </authorList>
    </citation>
    <scope>NUCLEOTIDE SEQUENCE [LARGE SCALE GENOMIC DNA]</scope>
    <source>
        <strain evidence="2 3">MD-312</strain>
    </source>
</reference>
<evidence type="ECO:0000313" key="3">
    <source>
        <dbReference type="Proteomes" id="UP000053820"/>
    </source>
</evidence>
<protein>
    <submittedName>
        <fullName evidence="2">Uncharacterized protein</fullName>
    </submittedName>
</protein>
<feature type="region of interest" description="Disordered" evidence="1">
    <location>
        <begin position="1"/>
        <end position="23"/>
    </location>
</feature>
<evidence type="ECO:0000256" key="1">
    <source>
        <dbReference type="SAM" id="MobiDB-lite"/>
    </source>
</evidence>
<evidence type="ECO:0000313" key="2">
    <source>
        <dbReference type="EMBL" id="KIJ63902.1"/>
    </source>
</evidence>
<dbReference type="EMBL" id="KN839849">
    <property type="protein sequence ID" value="KIJ63902.1"/>
    <property type="molecule type" value="Genomic_DNA"/>
</dbReference>
<gene>
    <name evidence="2" type="ORF">HYDPIDRAFT_29247</name>
</gene>
<dbReference type="AlphaFoldDB" id="A0A0C9WF46"/>
<keyword evidence="3" id="KW-1185">Reference proteome</keyword>